<organism evidence="1 3">
    <name type="scientific">Taenia crassiceps</name>
    <dbReference type="NCBI Taxonomy" id="6207"/>
    <lineage>
        <taxon>Eukaryota</taxon>
        <taxon>Metazoa</taxon>
        <taxon>Spiralia</taxon>
        <taxon>Lophotrochozoa</taxon>
        <taxon>Platyhelminthes</taxon>
        <taxon>Cestoda</taxon>
        <taxon>Eucestoda</taxon>
        <taxon>Cyclophyllidea</taxon>
        <taxon>Taeniidae</taxon>
        <taxon>Taenia</taxon>
    </lineage>
</organism>
<reference evidence="1 3" key="1">
    <citation type="journal article" date="2022" name="Front. Cell. Infect. Microbiol.">
        <title>The Genomes of Two Strains of Taenia crassiceps the Animal Model for the Study of Human Cysticercosis.</title>
        <authorList>
            <person name="Bobes R.J."/>
            <person name="Estrada K."/>
            <person name="Rios-Valencia D.G."/>
            <person name="Calderon-Gallegos A."/>
            <person name="de la Torre P."/>
            <person name="Carrero J.C."/>
            <person name="Sanchez-Flores A."/>
            <person name="Laclette J.P."/>
        </authorList>
    </citation>
    <scope>NUCLEOTIDE SEQUENCE [LARGE SCALE GENOMIC DNA]</scope>
    <source>
        <strain evidence="1">WFUcys</strain>
    </source>
</reference>
<dbReference type="EMBL" id="JAKROA010000014">
    <property type="protein sequence ID" value="KAL5104156.1"/>
    <property type="molecule type" value="Genomic_DNA"/>
</dbReference>
<proteinExistence type="predicted"/>
<evidence type="ECO:0000313" key="1">
    <source>
        <dbReference type="EMBL" id="KAL5104102.1"/>
    </source>
</evidence>
<accession>A0ABR4Q3D5</accession>
<name>A0ABR4Q3D5_9CEST</name>
<evidence type="ECO:0000313" key="3">
    <source>
        <dbReference type="Proteomes" id="UP001651158"/>
    </source>
</evidence>
<evidence type="ECO:0008006" key="4">
    <source>
        <dbReference type="Google" id="ProtNLM"/>
    </source>
</evidence>
<dbReference type="EMBL" id="JAKROA010000014">
    <property type="protein sequence ID" value="KAL5104102.1"/>
    <property type="molecule type" value="Genomic_DNA"/>
</dbReference>
<reference evidence="1" key="2">
    <citation type="submission" date="2024-12" db="EMBL/GenBank/DDBJ databases">
        <authorList>
            <person name="Estrada K."/>
            <person name="Bobes R.J."/>
            <person name="Sanchez-Flores A."/>
            <person name="Laclette J.P."/>
        </authorList>
    </citation>
    <scope>NUCLEOTIDE SEQUENCE</scope>
    <source>
        <strain evidence="1">WFUcys</strain>
        <tissue evidence="1">Peritoneal cavity of infected mice</tissue>
    </source>
</reference>
<sequence>MARRRLFYSGSKVADRVEDFAHHHPLPPVLAEMPKRLAFAFLPAFLLALRPSVLFSFSMQCFNASSTLVEVKMSSDSSDRPQKTRFSSGFKKTRPTCDCPLTQKGSHLCGPHFAATSYRHSVAQPLSHICESSDERAN</sequence>
<protein>
    <recommendedName>
        <fullName evidence="4">SWIM-type domain-containing protein</fullName>
    </recommendedName>
</protein>
<keyword evidence="3" id="KW-1185">Reference proteome</keyword>
<dbReference type="Proteomes" id="UP001651158">
    <property type="component" value="Unassembled WGS sequence"/>
</dbReference>
<gene>
    <name evidence="1" type="ORF">TcWFU_005762</name>
    <name evidence="2" type="ORF">TcWFU_009290</name>
</gene>
<comment type="caution">
    <text evidence="1">The sequence shown here is derived from an EMBL/GenBank/DDBJ whole genome shotgun (WGS) entry which is preliminary data.</text>
</comment>
<evidence type="ECO:0000313" key="2">
    <source>
        <dbReference type="EMBL" id="KAL5104156.1"/>
    </source>
</evidence>